<accession>A0A8J8T580</accession>
<evidence type="ECO:0000313" key="4">
    <source>
        <dbReference type="Proteomes" id="UP000785679"/>
    </source>
</evidence>
<name>A0A8J8T580_HALGN</name>
<feature type="domain" description="Chromo" evidence="2">
    <location>
        <begin position="113"/>
        <end position="174"/>
    </location>
</feature>
<dbReference type="EMBL" id="RRYP01005497">
    <property type="protein sequence ID" value="TNV81981.1"/>
    <property type="molecule type" value="Genomic_DNA"/>
</dbReference>
<dbReference type="InterPro" id="IPR016197">
    <property type="entry name" value="Chromo-like_dom_sf"/>
</dbReference>
<dbReference type="Gene3D" id="2.40.50.40">
    <property type="match status" value="1"/>
</dbReference>
<dbReference type="PROSITE" id="PS50013">
    <property type="entry name" value="CHROMO_2"/>
    <property type="match status" value="1"/>
</dbReference>
<feature type="compositionally biased region" description="Polar residues" evidence="1">
    <location>
        <begin position="453"/>
        <end position="466"/>
    </location>
</feature>
<feature type="region of interest" description="Disordered" evidence="1">
    <location>
        <begin position="1"/>
        <end position="22"/>
    </location>
</feature>
<dbReference type="CDD" id="cd00024">
    <property type="entry name" value="CD_CSD"/>
    <property type="match status" value="1"/>
</dbReference>
<proteinExistence type="predicted"/>
<keyword evidence="4" id="KW-1185">Reference proteome</keyword>
<organism evidence="3 4">
    <name type="scientific">Halteria grandinella</name>
    <dbReference type="NCBI Taxonomy" id="5974"/>
    <lineage>
        <taxon>Eukaryota</taxon>
        <taxon>Sar</taxon>
        <taxon>Alveolata</taxon>
        <taxon>Ciliophora</taxon>
        <taxon>Intramacronucleata</taxon>
        <taxon>Spirotrichea</taxon>
        <taxon>Stichotrichia</taxon>
        <taxon>Sporadotrichida</taxon>
        <taxon>Halteriidae</taxon>
        <taxon>Halteria</taxon>
    </lineage>
</organism>
<gene>
    <name evidence="3" type="ORF">FGO68_gene3475</name>
</gene>
<feature type="region of interest" description="Disordered" evidence="1">
    <location>
        <begin position="511"/>
        <end position="575"/>
    </location>
</feature>
<comment type="caution">
    <text evidence="3">The sequence shown here is derived from an EMBL/GenBank/DDBJ whole genome shotgun (WGS) entry which is preliminary data.</text>
</comment>
<reference evidence="3" key="1">
    <citation type="submission" date="2019-06" db="EMBL/GenBank/DDBJ databases">
        <authorList>
            <person name="Zheng W."/>
        </authorList>
    </citation>
    <scope>NUCLEOTIDE SEQUENCE</scope>
    <source>
        <strain evidence="3">QDHG01</strain>
    </source>
</reference>
<feature type="compositionally biased region" description="Low complexity" evidence="1">
    <location>
        <begin position="542"/>
        <end position="559"/>
    </location>
</feature>
<dbReference type="InterPro" id="IPR000953">
    <property type="entry name" value="Chromo/chromo_shadow_dom"/>
</dbReference>
<feature type="region of interest" description="Disordered" evidence="1">
    <location>
        <begin position="443"/>
        <end position="466"/>
    </location>
</feature>
<protein>
    <recommendedName>
        <fullName evidence="2">Chromo domain-containing protein</fullName>
    </recommendedName>
</protein>
<evidence type="ECO:0000259" key="2">
    <source>
        <dbReference type="PROSITE" id="PS50013"/>
    </source>
</evidence>
<sequence length="686" mass="77823">MEGVSPAIKDLQSPLPVSNSGQGSIQQLLDNFFKTTTDDAALQNQVLTPPSHHSKICVEAFAEESSYSHKGSGVLCKPQTPNSEDTLPKEVSVKYYARSANIKNEDGKEDGMYELKEVTEHKTVKGIKGFLYKCIWENENQEPTWEPECNIKPTADKALNLYWRSATKSAKPEPNPNPAVQTTPLSTPLKQTLLTKKITSERRVSHAIADAAPVPSPNSALTVLNVSQKPINCCTPESSPDKITPTKLQTYESQIVNFDDIETAFLSNIGNWKKLRRLDNKDIYKCSECDYKLEAEKKGAQIRVKTRNPISDEAHNWFDQIHLAPFREDSENRAERMHSSIEAYIKLQIRANEDDFIHPDELIEKLRRERSKLYQYFKPTMQQLAFFLMSNCRKADLAQHGAFLSSLLEEKPSPMQQLLLDLESDSSSSGSKKRYNKKPALILASSSDEEQRSNNQKSPQAKPSNLKTSIEQLEKATLPESLSNGKRVKFNKYIEQIDFLKQAVIFDEGTGAKEPEQESQESSSSSEEDETNKRKKTLGLISASQESSSQSESSQQSQAWEDVSSDEEELENGSFLEMIKNETEKAVKERHFLMKELRAKERRGSIFIDKVKRVVAAVQRVPGKFDYLIEWEFHPSDRITPSATLVRGSHFAFSNPLLYRRYVEKQFVQIRSEKDGVKEGLIINRK</sequence>
<dbReference type="Proteomes" id="UP000785679">
    <property type="component" value="Unassembled WGS sequence"/>
</dbReference>
<evidence type="ECO:0000313" key="3">
    <source>
        <dbReference type="EMBL" id="TNV81981.1"/>
    </source>
</evidence>
<dbReference type="AlphaFoldDB" id="A0A8J8T580"/>
<dbReference type="SUPFAM" id="SSF54160">
    <property type="entry name" value="Chromo domain-like"/>
    <property type="match status" value="1"/>
</dbReference>
<dbReference type="OrthoDB" id="10628350at2759"/>
<evidence type="ECO:0000256" key="1">
    <source>
        <dbReference type="SAM" id="MobiDB-lite"/>
    </source>
</evidence>